<feature type="chain" id="PRO_5030729013" description="histidine kinase" evidence="10">
    <location>
        <begin position="29"/>
        <end position="505"/>
    </location>
</feature>
<evidence type="ECO:0000313" key="13">
    <source>
        <dbReference type="Proteomes" id="UP000541136"/>
    </source>
</evidence>
<organism evidence="12 13">
    <name type="scientific">Castellaniella defragrans</name>
    <name type="common">Alcaligenes defragrans</name>
    <dbReference type="NCBI Taxonomy" id="75697"/>
    <lineage>
        <taxon>Bacteria</taxon>
        <taxon>Pseudomonadati</taxon>
        <taxon>Pseudomonadota</taxon>
        <taxon>Betaproteobacteria</taxon>
        <taxon>Burkholderiales</taxon>
        <taxon>Alcaligenaceae</taxon>
        <taxon>Castellaniella</taxon>
    </lineage>
</organism>
<evidence type="ECO:0000256" key="8">
    <source>
        <dbReference type="ARBA" id="ARBA00023012"/>
    </source>
</evidence>
<dbReference type="SMART" id="SM00387">
    <property type="entry name" value="HATPase_c"/>
    <property type="match status" value="1"/>
</dbReference>
<dbReference type="SUPFAM" id="SSF55874">
    <property type="entry name" value="ATPase domain of HSP90 chaperone/DNA topoisomerase II/histidine kinase"/>
    <property type="match status" value="1"/>
</dbReference>
<dbReference type="PANTHER" id="PTHR45436:SF5">
    <property type="entry name" value="SENSOR HISTIDINE KINASE TRCS"/>
    <property type="match status" value="1"/>
</dbReference>
<keyword evidence="7 9" id="KW-1133">Transmembrane helix</keyword>
<keyword evidence="5 9" id="KW-0812">Transmembrane</keyword>
<dbReference type="PROSITE" id="PS50109">
    <property type="entry name" value="HIS_KIN"/>
    <property type="match status" value="1"/>
</dbReference>
<dbReference type="FunFam" id="1.10.287.130:FF:000001">
    <property type="entry name" value="Two-component sensor histidine kinase"/>
    <property type="match status" value="1"/>
</dbReference>
<feature type="signal peptide" evidence="10">
    <location>
        <begin position="1"/>
        <end position="28"/>
    </location>
</feature>
<evidence type="ECO:0000259" key="11">
    <source>
        <dbReference type="PROSITE" id="PS50109"/>
    </source>
</evidence>
<comment type="caution">
    <text evidence="12">The sequence shown here is derived from an EMBL/GenBank/DDBJ whole genome shotgun (WGS) entry which is preliminary data.</text>
</comment>
<dbReference type="GO" id="GO:0000155">
    <property type="term" value="F:phosphorelay sensor kinase activity"/>
    <property type="evidence" value="ECO:0007669"/>
    <property type="project" value="InterPro"/>
</dbReference>
<keyword evidence="9" id="KW-0472">Membrane</keyword>
<dbReference type="Gene3D" id="3.30.565.10">
    <property type="entry name" value="Histidine kinase-like ATPase, C-terminal domain"/>
    <property type="match status" value="1"/>
</dbReference>
<dbReference type="InterPro" id="IPR036890">
    <property type="entry name" value="HATPase_C_sf"/>
</dbReference>
<dbReference type="CDD" id="cd00075">
    <property type="entry name" value="HATPase"/>
    <property type="match status" value="1"/>
</dbReference>
<keyword evidence="3" id="KW-0597">Phosphoprotein</keyword>
<accession>A0A7W9TK09</accession>
<keyword evidence="6 12" id="KW-0418">Kinase</keyword>
<evidence type="ECO:0000256" key="1">
    <source>
        <dbReference type="ARBA" id="ARBA00000085"/>
    </source>
</evidence>
<proteinExistence type="predicted"/>
<sequence length="505" mass="55606">MMRRLSLSQRLSAVFVVLLLACCAASVALQMQGSERHEQEVTQRLSLDLAPQIANYPELVAAGGFNPAAVHELFDKLMAVNPSVEVYLLDEAGRIRSYSAPEGAVKRARVDLAPIRSLLGGSTLPIFGDDPRDPAGRKVFSAAPLKAAGREAGFVYVILQGESRQSLAERVNAGGAANAMLWSMALVALLGLLAGLTAFHLITRPLRTLTEAVSGLRRHGMSWLPQARPLLRRAAHSGSDLMLLSRSFEDLARRIDGQWQALRDQDRQRRELFANLSHDLRTPLTSLHGYLETLRMKADTLDPAERLRYLDIALEQSRKVGLLAQEMFELARLEYGIVRPQMEPFFLPDLLQDVFQKFELAAEARRQRLVADIAPGLPRVTADLTMIERVLVNLIDNAVRATPEGGEITVRLQPRGRDGIEVTVRDTGPGVSPVLARHLFERPAFTGYAAAQETRSGGFGLMIVDRILRLHESTIRLLPQSGAGAVFQFVLRCALAETRTPAPEA</sequence>
<dbReference type="GO" id="GO:0005886">
    <property type="term" value="C:plasma membrane"/>
    <property type="evidence" value="ECO:0007669"/>
    <property type="project" value="TreeGrafter"/>
</dbReference>
<dbReference type="Pfam" id="PF02518">
    <property type="entry name" value="HATPase_c"/>
    <property type="match status" value="1"/>
</dbReference>
<evidence type="ECO:0000256" key="7">
    <source>
        <dbReference type="ARBA" id="ARBA00022989"/>
    </source>
</evidence>
<dbReference type="EMBL" id="JACHIB010000001">
    <property type="protein sequence ID" value="MBB6082134.1"/>
    <property type="molecule type" value="Genomic_DNA"/>
</dbReference>
<dbReference type="InterPro" id="IPR003594">
    <property type="entry name" value="HATPase_dom"/>
</dbReference>
<evidence type="ECO:0000256" key="2">
    <source>
        <dbReference type="ARBA" id="ARBA00012438"/>
    </source>
</evidence>
<dbReference type="PANTHER" id="PTHR45436">
    <property type="entry name" value="SENSOR HISTIDINE KINASE YKOH"/>
    <property type="match status" value="1"/>
</dbReference>
<comment type="catalytic activity">
    <reaction evidence="1">
        <text>ATP + protein L-histidine = ADP + protein N-phospho-L-histidine.</text>
        <dbReference type="EC" id="2.7.13.3"/>
    </reaction>
</comment>
<dbReference type="SMART" id="SM00388">
    <property type="entry name" value="HisKA"/>
    <property type="match status" value="1"/>
</dbReference>
<dbReference type="CDD" id="cd00082">
    <property type="entry name" value="HisKA"/>
    <property type="match status" value="1"/>
</dbReference>
<dbReference type="InterPro" id="IPR050428">
    <property type="entry name" value="TCS_sensor_his_kinase"/>
</dbReference>
<dbReference type="EC" id="2.7.13.3" evidence="2"/>
<evidence type="ECO:0000256" key="9">
    <source>
        <dbReference type="SAM" id="Phobius"/>
    </source>
</evidence>
<evidence type="ECO:0000256" key="3">
    <source>
        <dbReference type="ARBA" id="ARBA00022553"/>
    </source>
</evidence>
<reference evidence="12 13" key="1">
    <citation type="submission" date="2020-08" db="EMBL/GenBank/DDBJ databases">
        <title>Genomic Encyclopedia of Type Strains, Phase IV (KMG-IV): sequencing the most valuable type-strain genomes for metagenomic binning, comparative biology and taxonomic classification.</title>
        <authorList>
            <person name="Goeker M."/>
        </authorList>
    </citation>
    <scope>NUCLEOTIDE SEQUENCE [LARGE SCALE GENOMIC DNA]</scope>
    <source>
        <strain evidence="12 13">DSM 12141</strain>
    </source>
</reference>
<keyword evidence="4" id="KW-0808">Transferase</keyword>
<name>A0A7W9TK09_CASDE</name>
<dbReference type="Proteomes" id="UP000541136">
    <property type="component" value="Unassembled WGS sequence"/>
</dbReference>
<dbReference type="PROSITE" id="PS51257">
    <property type="entry name" value="PROKAR_LIPOPROTEIN"/>
    <property type="match status" value="1"/>
</dbReference>
<dbReference type="Pfam" id="PF00512">
    <property type="entry name" value="HisKA"/>
    <property type="match status" value="1"/>
</dbReference>
<evidence type="ECO:0000256" key="10">
    <source>
        <dbReference type="SAM" id="SignalP"/>
    </source>
</evidence>
<keyword evidence="8" id="KW-0902">Two-component regulatory system</keyword>
<evidence type="ECO:0000313" key="12">
    <source>
        <dbReference type="EMBL" id="MBB6082134.1"/>
    </source>
</evidence>
<gene>
    <name evidence="12" type="ORF">HNR28_000152</name>
</gene>
<feature type="domain" description="Histidine kinase" evidence="11">
    <location>
        <begin position="275"/>
        <end position="495"/>
    </location>
</feature>
<evidence type="ECO:0000256" key="6">
    <source>
        <dbReference type="ARBA" id="ARBA00022777"/>
    </source>
</evidence>
<protein>
    <recommendedName>
        <fullName evidence="2">histidine kinase</fullName>
        <ecNumber evidence="2">2.7.13.3</ecNumber>
    </recommendedName>
</protein>
<dbReference type="Gene3D" id="1.10.287.130">
    <property type="match status" value="1"/>
</dbReference>
<dbReference type="RefSeq" id="WP_151025066.1">
    <property type="nucleotide sequence ID" value="NZ_JACHIB010000001.1"/>
</dbReference>
<dbReference type="InterPro" id="IPR036097">
    <property type="entry name" value="HisK_dim/P_sf"/>
</dbReference>
<dbReference type="InterPro" id="IPR003661">
    <property type="entry name" value="HisK_dim/P_dom"/>
</dbReference>
<dbReference type="InterPro" id="IPR005467">
    <property type="entry name" value="His_kinase_dom"/>
</dbReference>
<keyword evidence="10" id="KW-0732">Signal</keyword>
<evidence type="ECO:0000256" key="4">
    <source>
        <dbReference type="ARBA" id="ARBA00022679"/>
    </source>
</evidence>
<dbReference type="SUPFAM" id="SSF47384">
    <property type="entry name" value="Homodimeric domain of signal transducing histidine kinase"/>
    <property type="match status" value="1"/>
</dbReference>
<evidence type="ECO:0000256" key="5">
    <source>
        <dbReference type="ARBA" id="ARBA00022692"/>
    </source>
</evidence>
<feature type="transmembrane region" description="Helical" evidence="9">
    <location>
        <begin position="179"/>
        <end position="202"/>
    </location>
</feature>
<dbReference type="AlphaFoldDB" id="A0A7W9TK09"/>